<dbReference type="Pfam" id="PF02958">
    <property type="entry name" value="EcKL"/>
    <property type="match status" value="1"/>
</dbReference>
<protein>
    <submittedName>
        <fullName evidence="1">Uncharacterized protein</fullName>
    </submittedName>
</protein>
<dbReference type="PANTHER" id="PTHR11012">
    <property type="entry name" value="PROTEIN KINASE-LIKE DOMAIN-CONTAINING"/>
    <property type="match status" value="1"/>
</dbReference>
<dbReference type="InterPro" id="IPR004119">
    <property type="entry name" value="EcKL"/>
</dbReference>
<keyword evidence="2" id="KW-1185">Reference proteome</keyword>
<accession>A0AAV8XWY7</accession>
<reference evidence="1" key="1">
    <citation type="journal article" date="2023" name="Insect Mol. Biol.">
        <title>Genome sequencing provides insights into the evolution of gene families encoding plant cell wall-degrading enzymes in longhorned beetles.</title>
        <authorList>
            <person name="Shin N.R."/>
            <person name="Okamura Y."/>
            <person name="Kirsch R."/>
            <person name="Pauchet Y."/>
        </authorList>
    </citation>
    <scope>NUCLEOTIDE SEQUENCE</scope>
    <source>
        <strain evidence="1">AMC_N1</strain>
    </source>
</reference>
<dbReference type="EMBL" id="JAPWTK010000297">
    <property type="protein sequence ID" value="KAJ8943195.1"/>
    <property type="molecule type" value="Genomic_DNA"/>
</dbReference>
<evidence type="ECO:0000313" key="1">
    <source>
        <dbReference type="EMBL" id="KAJ8943195.1"/>
    </source>
</evidence>
<proteinExistence type="predicted"/>
<name>A0AAV8XWY7_9CUCU</name>
<dbReference type="Proteomes" id="UP001162162">
    <property type="component" value="Unassembled WGS sequence"/>
</dbReference>
<comment type="caution">
    <text evidence="1">The sequence shown here is derived from an EMBL/GenBank/DDBJ whole genome shotgun (WGS) entry which is preliminary data.</text>
</comment>
<sequence>MGPKSVTKADVTSWIERALERKNFKNYEISLTGKTEKGDGYFGDIVFATVAVTTRDNIKKNINLVIKHGKPSDHARKIAPVRVAFETEIHFYKNVLPAFCDPPEGA</sequence>
<dbReference type="PANTHER" id="PTHR11012:SF30">
    <property type="entry name" value="PROTEIN KINASE-LIKE DOMAIN-CONTAINING"/>
    <property type="match status" value="1"/>
</dbReference>
<gene>
    <name evidence="1" type="ORF">NQ318_000676</name>
</gene>
<organism evidence="1 2">
    <name type="scientific">Aromia moschata</name>
    <dbReference type="NCBI Taxonomy" id="1265417"/>
    <lineage>
        <taxon>Eukaryota</taxon>
        <taxon>Metazoa</taxon>
        <taxon>Ecdysozoa</taxon>
        <taxon>Arthropoda</taxon>
        <taxon>Hexapoda</taxon>
        <taxon>Insecta</taxon>
        <taxon>Pterygota</taxon>
        <taxon>Neoptera</taxon>
        <taxon>Endopterygota</taxon>
        <taxon>Coleoptera</taxon>
        <taxon>Polyphaga</taxon>
        <taxon>Cucujiformia</taxon>
        <taxon>Chrysomeloidea</taxon>
        <taxon>Cerambycidae</taxon>
        <taxon>Cerambycinae</taxon>
        <taxon>Callichromatini</taxon>
        <taxon>Aromia</taxon>
    </lineage>
</organism>
<dbReference type="AlphaFoldDB" id="A0AAV8XWY7"/>
<evidence type="ECO:0000313" key="2">
    <source>
        <dbReference type="Proteomes" id="UP001162162"/>
    </source>
</evidence>